<dbReference type="Proteomes" id="UP000509327">
    <property type="component" value="Chromosome"/>
</dbReference>
<evidence type="ECO:0008006" key="3">
    <source>
        <dbReference type="Google" id="ProtNLM"/>
    </source>
</evidence>
<dbReference type="EMBL" id="CP054614">
    <property type="protein sequence ID" value="QKS59012.1"/>
    <property type="molecule type" value="Genomic_DNA"/>
</dbReference>
<organism evidence="1 2">
    <name type="scientific">Paenibacillus barcinonensis</name>
    <dbReference type="NCBI Taxonomy" id="198119"/>
    <lineage>
        <taxon>Bacteria</taxon>
        <taxon>Bacillati</taxon>
        <taxon>Bacillota</taxon>
        <taxon>Bacilli</taxon>
        <taxon>Bacillales</taxon>
        <taxon>Paenibacillaceae</taxon>
        <taxon>Paenibacillus</taxon>
    </lineage>
</organism>
<proteinExistence type="predicted"/>
<gene>
    <name evidence="1" type="ORF">HUB98_24250</name>
</gene>
<evidence type="ECO:0000313" key="1">
    <source>
        <dbReference type="EMBL" id="QKS59012.1"/>
    </source>
</evidence>
<name>A0ABX6QAF9_PAEBA</name>
<protein>
    <recommendedName>
        <fullName evidence="3">DUF1643 domain-containing protein</fullName>
    </recommendedName>
</protein>
<dbReference type="RefSeq" id="WP_146236189.1">
    <property type="nucleotide sequence ID" value="NZ_CP054614.1"/>
</dbReference>
<accession>A0ABX6QAF9</accession>
<keyword evidence="2" id="KW-1185">Reference proteome</keyword>
<evidence type="ECO:0000313" key="2">
    <source>
        <dbReference type="Proteomes" id="UP000509327"/>
    </source>
</evidence>
<reference evidence="1 2" key="1">
    <citation type="submission" date="2020-06" db="EMBL/GenBank/DDBJ databases">
        <title>Complete genome of Paenibacillus barcinonensis KACC11450.</title>
        <authorList>
            <person name="Kim M."/>
            <person name="Park Y.-J."/>
            <person name="Shin J.-H."/>
        </authorList>
    </citation>
    <scope>NUCLEOTIDE SEQUENCE [LARGE SCALE GENOMIC DNA]</scope>
    <source>
        <strain evidence="1 2">KACC11450</strain>
    </source>
</reference>
<sequence>MSLGLRGGFQRGISADNPFGVHEYGNVIRNWRKEGKTMKTYAHFVSKKTSQGMKIFRHHTEFHSINGPGKAIGLVVMMNPGDARPIDDVLFNTLENSEYETEKPVLTVPDNTMKKVMRMIRKAYDDNEIKLPHQYSIHIENIFNIREKDSDKAKRYARSISGVKHLMFKSRELLNNYDFVFFAWGKLDVGIERQKDLLTKYPQAIVVNKLNYKGTIMDVSYPVHPLYMKTEYFLKASKDKIGIRLLEEDANIL</sequence>